<keyword evidence="2" id="KW-0732">Signal</keyword>
<dbReference type="OrthoDB" id="5760405at2"/>
<feature type="coiled-coil region" evidence="1">
    <location>
        <begin position="581"/>
        <end position="615"/>
    </location>
</feature>
<evidence type="ECO:0000313" key="4">
    <source>
        <dbReference type="Proteomes" id="UP000219353"/>
    </source>
</evidence>
<dbReference type="RefSeq" id="WP_097111585.1">
    <property type="nucleotide sequence ID" value="NZ_OBEB01000004.1"/>
</dbReference>
<accession>A0A285IZ86</accession>
<keyword evidence="1" id="KW-0175">Coiled coil</keyword>
<sequence length="632" mass="71217">MPFQGSKLATSVLALWLLLFVTTAPVTAEPAALESTAAGSLAQSEKQYRLAAWHFYQEDYYQALLQLSLAADEPAKASLFQAGLLLQLDMPAATANLLKRLLNDQTLSGKLPRQLRNIALLQFSRYQYEQQHTEQARYYLNQLSPPLAELAGQAELLQQLLNWPATAASEGEVFSRLAGQSELPYVVINQILALRQQQQPAQALALLSQLSQQLQVEPQAGFWQRLFSWGAAEPLLSDATEREALADYLHLLKAGLLVDQLQWADAQQVLSEFASSSVLTLSAMILYRDVLTENRQIPTLLSLLQQLIERFPYAPASWLAAHQLGNQFERALAQQDALAAYRWADQYYQQQLAANSDHASPVQLGQLADPAGLSGWQRYQLRQQASLFRLNKQLASLQQLQQLHQQRLSQIERLNDVVQIKLVQQQQLLTSTLPGLTAKQQQLQQQAAQLNSLIAAAAQQPMAGQLWLDDTEQHFAQLQRMLGRAEERVAALTAAGRDVSQAAERLSRLRGILQWHYQYNSAERRWQLTKQQQQLTAELTRINDALVRLTRLDGKTERLLSQQQQLATLTNRENQFTAGLATQQQQLLAQLNQGLQQLRQAEHAQLQEMRRLNTQAIARVMEQVLLTTQEGQ</sequence>
<keyword evidence="4" id="KW-1185">Reference proteome</keyword>
<organism evidence="3 4">
    <name type="scientific">Arsukibacterium tuosuense</name>
    <dbReference type="NCBI Taxonomy" id="1323745"/>
    <lineage>
        <taxon>Bacteria</taxon>
        <taxon>Pseudomonadati</taxon>
        <taxon>Pseudomonadota</taxon>
        <taxon>Gammaproteobacteria</taxon>
        <taxon>Chromatiales</taxon>
        <taxon>Chromatiaceae</taxon>
        <taxon>Arsukibacterium</taxon>
    </lineage>
</organism>
<proteinExistence type="predicted"/>
<feature type="signal peptide" evidence="2">
    <location>
        <begin position="1"/>
        <end position="28"/>
    </location>
</feature>
<evidence type="ECO:0000313" key="3">
    <source>
        <dbReference type="EMBL" id="SNY53294.1"/>
    </source>
</evidence>
<gene>
    <name evidence="3" type="ORF">SAMN06297280_2357</name>
</gene>
<dbReference type="AlphaFoldDB" id="A0A285IZ86"/>
<feature type="coiled-coil region" evidence="1">
    <location>
        <begin position="394"/>
        <end position="495"/>
    </location>
</feature>
<evidence type="ECO:0000256" key="2">
    <source>
        <dbReference type="SAM" id="SignalP"/>
    </source>
</evidence>
<name>A0A285IZ86_9GAMM</name>
<protein>
    <submittedName>
        <fullName evidence="3">Uncharacterized protein</fullName>
    </submittedName>
</protein>
<dbReference type="EMBL" id="OBEB01000004">
    <property type="protein sequence ID" value="SNY53294.1"/>
    <property type="molecule type" value="Genomic_DNA"/>
</dbReference>
<reference evidence="4" key="1">
    <citation type="submission" date="2017-09" db="EMBL/GenBank/DDBJ databases">
        <authorList>
            <person name="Varghese N."/>
            <person name="Submissions S."/>
        </authorList>
    </citation>
    <scope>NUCLEOTIDE SEQUENCE [LARGE SCALE GENOMIC DNA]</scope>
    <source>
        <strain evidence="4">CGMCC 1.12461</strain>
    </source>
</reference>
<dbReference type="Proteomes" id="UP000219353">
    <property type="component" value="Unassembled WGS sequence"/>
</dbReference>
<evidence type="ECO:0000256" key="1">
    <source>
        <dbReference type="SAM" id="Coils"/>
    </source>
</evidence>
<feature type="chain" id="PRO_5012831862" evidence="2">
    <location>
        <begin position="29"/>
        <end position="632"/>
    </location>
</feature>